<feature type="domain" description="Auxiliary Activity family 9 catalytic" evidence="8">
    <location>
        <begin position="18"/>
        <end position="213"/>
    </location>
</feature>
<name>A0ABR4PYY3_9HELO</name>
<dbReference type="Proteomes" id="UP001629113">
    <property type="component" value="Unassembled WGS sequence"/>
</dbReference>
<proteinExistence type="predicted"/>
<evidence type="ECO:0000256" key="5">
    <source>
        <dbReference type="ARBA" id="ARBA00023180"/>
    </source>
</evidence>
<evidence type="ECO:0000313" key="10">
    <source>
        <dbReference type="Proteomes" id="UP001629113"/>
    </source>
</evidence>
<comment type="subcellular location">
    <subcellularLocation>
        <location evidence="2 6">Secreted</location>
    </subcellularLocation>
</comment>
<accession>A0ABR4PYY3</accession>
<keyword evidence="4 6" id="KW-1015">Disulfide bond</keyword>
<evidence type="ECO:0000313" key="9">
    <source>
        <dbReference type="EMBL" id="KAL3428435.1"/>
    </source>
</evidence>
<keyword evidence="6" id="KW-0624">Polysaccharide degradation</keyword>
<evidence type="ECO:0000256" key="3">
    <source>
        <dbReference type="ARBA" id="ARBA00022525"/>
    </source>
</evidence>
<dbReference type="EC" id="1.14.99.56" evidence="6"/>
<comment type="caution">
    <text evidence="9">The sequence shown here is derived from an EMBL/GenBank/DDBJ whole genome shotgun (WGS) entry which is preliminary data.</text>
</comment>
<comment type="catalytic activity">
    <reaction evidence="6">
        <text>[(1-&gt;4)-beta-D-glucosyl]n+m + reduced acceptor + O2 = 4-dehydro-beta-D-glucosyl-[(1-&gt;4)-beta-D-glucosyl]n-1 + [(1-&gt;4)-beta-D-glucosyl]m + acceptor + H2O.</text>
        <dbReference type="EC" id="1.14.99.56"/>
    </reaction>
</comment>
<dbReference type="InterPro" id="IPR049892">
    <property type="entry name" value="AA9"/>
</dbReference>
<keyword evidence="6" id="KW-0119">Carbohydrate metabolism</keyword>
<dbReference type="EMBL" id="JBFCZG010000001">
    <property type="protein sequence ID" value="KAL3428435.1"/>
    <property type="molecule type" value="Genomic_DNA"/>
</dbReference>
<keyword evidence="3 6" id="KW-0964">Secreted</keyword>
<comment type="cofactor">
    <cofactor evidence="1">
        <name>Cu(2+)</name>
        <dbReference type="ChEBI" id="CHEBI:29036"/>
    </cofactor>
</comment>
<dbReference type="PANTHER" id="PTHR33353:SF1">
    <property type="entry name" value="ENDO-BETA-1,4-GLUCANASE D"/>
    <property type="match status" value="1"/>
</dbReference>
<evidence type="ECO:0000256" key="1">
    <source>
        <dbReference type="ARBA" id="ARBA00001973"/>
    </source>
</evidence>
<protein>
    <recommendedName>
        <fullName evidence="6">AA9 family lytic polysaccharide monooxygenase</fullName>
        <ecNumber evidence="6">1.14.99.56</ecNumber>
    </recommendedName>
    <alternativeName>
        <fullName evidence="6">Endo-beta-1,4-glucanase</fullName>
    </alternativeName>
    <alternativeName>
        <fullName evidence="6">Glycosyl hydrolase 61 family protein</fullName>
    </alternativeName>
</protein>
<keyword evidence="7" id="KW-0732">Signal</keyword>
<comment type="function">
    <text evidence="6">Lytic polysaccharide monooxygenase (LMPO) that depolymerizes crystalline and amorphous polysaccharides via the oxidation of scissile alpha- or beta-(1-4)-glycosidic bonds, yielding C1 and/or C4 oxidation products. Catalysis by LPMOs requires the reduction of the active-site copper from Cu(II) to Cu(I) by a reducing agent and H(2)O(2) or O(2) as a cosubstrate.</text>
</comment>
<feature type="chain" id="PRO_5045163542" description="AA9 family lytic polysaccharide monooxygenase" evidence="7">
    <location>
        <begin position="18"/>
        <end position="324"/>
    </location>
</feature>
<evidence type="ECO:0000259" key="8">
    <source>
        <dbReference type="Pfam" id="PF03443"/>
    </source>
</evidence>
<reference evidence="9 10" key="1">
    <citation type="submission" date="2024-06" db="EMBL/GenBank/DDBJ databases">
        <title>Complete genome of Phlyctema vagabunda strain 19-DSS-EL-015.</title>
        <authorList>
            <person name="Fiorenzani C."/>
        </authorList>
    </citation>
    <scope>NUCLEOTIDE SEQUENCE [LARGE SCALE GENOMIC DNA]</scope>
    <source>
        <strain evidence="9 10">19-DSS-EL-015</strain>
    </source>
</reference>
<gene>
    <name evidence="9" type="ORF">PVAG01_01944</name>
</gene>
<dbReference type="Gene3D" id="2.70.50.70">
    <property type="match status" value="1"/>
</dbReference>
<organism evidence="9 10">
    <name type="scientific">Phlyctema vagabunda</name>
    <dbReference type="NCBI Taxonomy" id="108571"/>
    <lineage>
        <taxon>Eukaryota</taxon>
        <taxon>Fungi</taxon>
        <taxon>Dikarya</taxon>
        <taxon>Ascomycota</taxon>
        <taxon>Pezizomycotina</taxon>
        <taxon>Leotiomycetes</taxon>
        <taxon>Helotiales</taxon>
        <taxon>Dermateaceae</taxon>
        <taxon>Phlyctema</taxon>
    </lineage>
</organism>
<keyword evidence="5" id="KW-0325">Glycoprotein</keyword>
<sequence length="324" mass="32998">MFSKAAIVASLLAAVSAHQNLHQFWVNDVSPGYEVAIRKAPSNSPVTDLTSNDITCNVNGNTVPSGVETTPANAGDTIKVQWDSSSHPGPIQHYLFGPVDDAAQATGIGSWFKIDEFTQTDGKWANEIMLTQNMTYEFKLPTGLPSGDYLLRSEMLALHGSQTLGGGQFYMGCMQLKVTGSATETCTPSVELPGAYSETDPGIYIPNVYNGFDITTYVAPGGDVAVCGAGSGSAPASSAVVASSTSAVVASSSSAVVAPSSSAVVESSSAAVNATISASVSVAPASTTFAAVPTTLQTVVSSAPATSAAAPVATSDPSDEYECS</sequence>
<evidence type="ECO:0000256" key="6">
    <source>
        <dbReference type="RuleBase" id="RU368122"/>
    </source>
</evidence>
<keyword evidence="10" id="KW-1185">Reference proteome</keyword>
<dbReference type="CDD" id="cd21175">
    <property type="entry name" value="LPMO_AA9"/>
    <property type="match status" value="1"/>
</dbReference>
<evidence type="ECO:0000256" key="4">
    <source>
        <dbReference type="ARBA" id="ARBA00023157"/>
    </source>
</evidence>
<dbReference type="InterPro" id="IPR005103">
    <property type="entry name" value="AA9_LPMO"/>
</dbReference>
<dbReference type="Pfam" id="PF03443">
    <property type="entry name" value="AA9"/>
    <property type="match status" value="1"/>
</dbReference>
<evidence type="ECO:0000256" key="2">
    <source>
        <dbReference type="ARBA" id="ARBA00004613"/>
    </source>
</evidence>
<dbReference type="PANTHER" id="PTHR33353">
    <property type="entry name" value="PUTATIVE (AFU_ORTHOLOGUE AFUA_1G12560)-RELATED"/>
    <property type="match status" value="1"/>
</dbReference>
<keyword evidence="6" id="KW-0136">Cellulose degradation</keyword>
<feature type="signal peptide" evidence="7">
    <location>
        <begin position="1"/>
        <end position="17"/>
    </location>
</feature>
<comment type="domain">
    <text evidence="6">Has a modular structure: an endo-beta-1,4-glucanase catalytic module at the N-terminus, a linker rich in serines and threonines, and a C-terminal carbohydrate-binding module (CBM).</text>
</comment>
<evidence type="ECO:0000256" key="7">
    <source>
        <dbReference type="SAM" id="SignalP"/>
    </source>
</evidence>